<evidence type="ECO:0000259" key="13">
    <source>
        <dbReference type="PROSITE" id="PS50109"/>
    </source>
</evidence>
<dbReference type="eggNOG" id="COG2205">
    <property type="taxonomic scope" value="Bacteria"/>
</dbReference>
<dbReference type="PROSITE" id="PS50109">
    <property type="entry name" value="HIS_KIN"/>
    <property type="match status" value="1"/>
</dbReference>
<name>U2ZK67_VIBPR</name>
<evidence type="ECO:0000256" key="6">
    <source>
        <dbReference type="ARBA" id="ARBA00022692"/>
    </source>
</evidence>
<feature type="domain" description="HAMP" evidence="14">
    <location>
        <begin position="185"/>
        <end position="233"/>
    </location>
</feature>
<evidence type="ECO:0000256" key="12">
    <source>
        <dbReference type="ARBA" id="ARBA00023136"/>
    </source>
</evidence>
<dbReference type="AlphaFoldDB" id="U2ZK67"/>
<dbReference type="InterPro" id="IPR036097">
    <property type="entry name" value="HisK_dim/P_sf"/>
</dbReference>
<protein>
    <recommendedName>
        <fullName evidence="3">histidine kinase</fullName>
        <ecNumber evidence="3">2.7.13.3</ecNumber>
    </recommendedName>
</protein>
<dbReference type="InterPro" id="IPR003660">
    <property type="entry name" value="HAMP_dom"/>
</dbReference>
<dbReference type="PANTHER" id="PTHR45436:SF14">
    <property type="entry name" value="SENSOR PROTEIN QSEC"/>
    <property type="match status" value="1"/>
</dbReference>
<evidence type="ECO:0000256" key="7">
    <source>
        <dbReference type="ARBA" id="ARBA00022741"/>
    </source>
</evidence>
<keyword evidence="7" id="KW-0547">Nucleotide-binding</keyword>
<keyword evidence="10" id="KW-1133">Transmembrane helix</keyword>
<dbReference type="SUPFAM" id="SSF55874">
    <property type="entry name" value="ATPase domain of HSP90 chaperone/DNA topoisomerase II/histidine kinase"/>
    <property type="match status" value="1"/>
</dbReference>
<dbReference type="Pfam" id="PF02518">
    <property type="entry name" value="HATPase_c"/>
    <property type="match status" value="1"/>
</dbReference>
<evidence type="ECO:0000256" key="4">
    <source>
        <dbReference type="ARBA" id="ARBA00022553"/>
    </source>
</evidence>
<evidence type="ECO:0000256" key="1">
    <source>
        <dbReference type="ARBA" id="ARBA00000085"/>
    </source>
</evidence>
<dbReference type="InterPro" id="IPR003661">
    <property type="entry name" value="HisK_dim/P_dom"/>
</dbReference>
<keyword evidence="8 15" id="KW-0418">Kinase</keyword>
<keyword evidence="16" id="KW-1185">Reference proteome</keyword>
<evidence type="ECO:0000256" key="9">
    <source>
        <dbReference type="ARBA" id="ARBA00022840"/>
    </source>
</evidence>
<keyword evidence="11" id="KW-0902">Two-component regulatory system</keyword>
<dbReference type="InterPro" id="IPR013727">
    <property type="entry name" value="2CSK_N"/>
</dbReference>
<dbReference type="Proteomes" id="UP000016570">
    <property type="component" value="Unassembled WGS sequence"/>
</dbReference>
<dbReference type="InterPro" id="IPR005467">
    <property type="entry name" value="His_kinase_dom"/>
</dbReference>
<accession>U2ZK67</accession>
<keyword evidence="9" id="KW-0067">ATP-binding</keyword>
<keyword evidence="6" id="KW-0812">Transmembrane</keyword>
<keyword evidence="5" id="KW-0808">Transferase</keyword>
<dbReference type="Pfam" id="PF00512">
    <property type="entry name" value="HisKA"/>
    <property type="match status" value="1"/>
</dbReference>
<evidence type="ECO:0000256" key="11">
    <source>
        <dbReference type="ARBA" id="ARBA00023012"/>
    </source>
</evidence>
<sequence>MILLALALVVLSLYYSFQAARHEIKEVYDARLGQTAKLLLLTTSVSATTLADEAHQHQFDQWMNSIRRLSAADDDKDTTYGHPYEQNILFQFYQHDRLLWSSNKQVGPLSPAPTFAGFGNRDIEGEQWRFFQLHATADEYVVVAEKHSIRQEMIDEIALSTALPQLILIPALMALLIFLIDKNFRPISELRSAIAQRSAHKLDRIYVANQTLELSPLVDTLNELLEQLEQAWQREKRFTRMAAHELKTPLTILRLNAENAINSETRHQLEQDLDNILKGIDRTDRMLHQLLTLAKVESITNVHKQPCELKTLLQSVIADLAPLALRHHQTLSLEGDNVTIDGDEVLLGILFRNLVDNAIRYSGDHSVIDVVIKQHADGIDVTVSDNGANLSDETRDKLFDNFYRANTEKGDGAGLGMSITRDIAQLHNASITLLPRTQDKNTFRIRFSQA</sequence>
<dbReference type="InterPro" id="IPR004358">
    <property type="entry name" value="Sig_transdc_His_kin-like_C"/>
</dbReference>
<dbReference type="SMART" id="SM00388">
    <property type="entry name" value="HisKA"/>
    <property type="match status" value="1"/>
</dbReference>
<keyword evidence="12" id="KW-0472">Membrane</keyword>
<evidence type="ECO:0000256" key="8">
    <source>
        <dbReference type="ARBA" id="ARBA00022777"/>
    </source>
</evidence>
<organism evidence="15 16">
    <name type="scientific">Vibrio proteolyticus NBRC 13287</name>
    <dbReference type="NCBI Taxonomy" id="1219065"/>
    <lineage>
        <taxon>Bacteria</taxon>
        <taxon>Pseudomonadati</taxon>
        <taxon>Pseudomonadota</taxon>
        <taxon>Gammaproteobacteria</taxon>
        <taxon>Vibrionales</taxon>
        <taxon>Vibrionaceae</taxon>
        <taxon>Vibrio</taxon>
    </lineage>
</organism>
<dbReference type="GO" id="GO:0005524">
    <property type="term" value="F:ATP binding"/>
    <property type="evidence" value="ECO:0007669"/>
    <property type="project" value="UniProtKB-KW"/>
</dbReference>
<dbReference type="STRING" id="1219065.VPR01S_11_01500"/>
<dbReference type="PRINTS" id="PR00344">
    <property type="entry name" value="BCTRLSENSOR"/>
</dbReference>
<comment type="subcellular location">
    <subcellularLocation>
        <location evidence="2">Membrane</location>
        <topology evidence="2">Multi-pass membrane protein</topology>
    </subcellularLocation>
</comment>
<dbReference type="SMART" id="SM00387">
    <property type="entry name" value="HATPase_c"/>
    <property type="match status" value="1"/>
</dbReference>
<proteinExistence type="predicted"/>
<dbReference type="GO" id="GO:0005886">
    <property type="term" value="C:plasma membrane"/>
    <property type="evidence" value="ECO:0007669"/>
    <property type="project" value="TreeGrafter"/>
</dbReference>
<dbReference type="InterPro" id="IPR036890">
    <property type="entry name" value="HATPase_C_sf"/>
</dbReference>
<dbReference type="InterPro" id="IPR003594">
    <property type="entry name" value="HATPase_dom"/>
</dbReference>
<evidence type="ECO:0000313" key="15">
    <source>
        <dbReference type="EMBL" id="GAD68156.1"/>
    </source>
</evidence>
<reference evidence="15 16" key="1">
    <citation type="submission" date="2013-09" db="EMBL/GenBank/DDBJ databases">
        <title>Whole genome shotgun sequence of Vibrio proteolyticus NBRC 13287.</title>
        <authorList>
            <person name="Isaki S."/>
            <person name="Hosoyama A."/>
            <person name="Numata M."/>
            <person name="Hashimoto M."/>
            <person name="Hosoyama Y."/>
            <person name="Tsuchikane K."/>
            <person name="Noguchi M."/>
            <person name="Hirakata S."/>
            <person name="Ichikawa N."/>
            <person name="Ohji S."/>
            <person name="Yamazoe A."/>
            <person name="Fujita N."/>
        </authorList>
    </citation>
    <scope>NUCLEOTIDE SEQUENCE [LARGE SCALE GENOMIC DNA]</scope>
    <source>
        <strain evidence="15 16">NBRC 13287</strain>
    </source>
</reference>
<dbReference type="Gene3D" id="1.10.287.130">
    <property type="match status" value="1"/>
</dbReference>
<dbReference type="EC" id="2.7.13.3" evidence="3"/>
<dbReference type="GO" id="GO:0000155">
    <property type="term" value="F:phosphorelay sensor kinase activity"/>
    <property type="evidence" value="ECO:0007669"/>
    <property type="project" value="InterPro"/>
</dbReference>
<dbReference type="InterPro" id="IPR050428">
    <property type="entry name" value="TCS_sensor_his_kinase"/>
</dbReference>
<comment type="caution">
    <text evidence="15">The sequence shown here is derived from an EMBL/GenBank/DDBJ whole genome shotgun (WGS) entry which is preliminary data.</text>
</comment>
<dbReference type="PROSITE" id="PS50885">
    <property type="entry name" value="HAMP"/>
    <property type="match status" value="1"/>
</dbReference>
<dbReference type="CDD" id="cd00075">
    <property type="entry name" value="HATPase"/>
    <property type="match status" value="1"/>
</dbReference>
<evidence type="ECO:0000256" key="10">
    <source>
        <dbReference type="ARBA" id="ARBA00022989"/>
    </source>
</evidence>
<evidence type="ECO:0000256" key="3">
    <source>
        <dbReference type="ARBA" id="ARBA00012438"/>
    </source>
</evidence>
<evidence type="ECO:0000256" key="5">
    <source>
        <dbReference type="ARBA" id="ARBA00022679"/>
    </source>
</evidence>
<dbReference type="CDD" id="cd00082">
    <property type="entry name" value="HisKA"/>
    <property type="match status" value="1"/>
</dbReference>
<evidence type="ECO:0000313" key="16">
    <source>
        <dbReference type="Proteomes" id="UP000016570"/>
    </source>
</evidence>
<dbReference type="SUPFAM" id="SSF47384">
    <property type="entry name" value="Homodimeric domain of signal transducing histidine kinase"/>
    <property type="match status" value="1"/>
</dbReference>
<dbReference type="Pfam" id="PF08521">
    <property type="entry name" value="2CSK_N"/>
    <property type="match status" value="1"/>
</dbReference>
<dbReference type="EMBL" id="BATJ01000011">
    <property type="protein sequence ID" value="GAD68156.1"/>
    <property type="molecule type" value="Genomic_DNA"/>
</dbReference>
<gene>
    <name evidence="15" type="ORF">VPR01S_11_01500</name>
</gene>
<keyword evidence="4" id="KW-0597">Phosphoprotein</keyword>
<feature type="domain" description="Histidine kinase" evidence="13">
    <location>
        <begin position="241"/>
        <end position="450"/>
    </location>
</feature>
<dbReference type="PANTHER" id="PTHR45436">
    <property type="entry name" value="SENSOR HISTIDINE KINASE YKOH"/>
    <property type="match status" value="1"/>
</dbReference>
<evidence type="ECO:0000256" key="2">
    <source>
        <dbReference type="ARBA" id="ARBA00004141"/>
    </source>
</evidence>
<dbReference type="Gene3D" id="3.30.565.10">
    <property type="entry name" value="Histidine kinase-like ATPase, C-terminal domain"/>
    <property type="match status" value="1"/>
</dbReference>
<evidence type="ECO:0000259" key="14">
    <source>
        <dbReference type="PROSITE" id="PS50885"/>
    </source>
</evidence>
<comment type="catalytic activity">
    <reaction evidence="1">
        <text>ATP + protein L-histidine = ADP + protein N-phospho-L-histidine.</text>
        <dbReference type="EC" id="2.7.13.3"/>
    </reaction>
</comment>